<name>A0ABZ3D4K5_9PROT</name>
<dbReference type="Gene3D" id="1.10.260.40">
    <property type="entry name" value="lambda repressor-like DNA-binding domains"/>
    <property type="match status" value="1"/>
</dbReference>
<keyword evidence="2" id="KW-1185">Reference proteome</keyword>
<dbReference type="SUPFAM" id="SSF47413">
    <property type="entry name" value="lambda repressor-like DNA-binding domains"/>
    <property type="match status" value="1"/>
</dbReference>
<dbReference type="EMBL" id="CP152276">
    <property type="protein sequence ID" value="XAE42668.1"/>
    <property type="molecule type" value="Genomic_DNA"/>
</dbReference>
<evidence type="ECO:0000313" key="2">
    <source>
        <dbReference type="Proteomes" id="UP001449795"/>
    </source>
</evidence>
<organism evidence="1 2">
    <name type="scientific">Nguyenibacter vanlangensis</name>
    <dbReference type="NCBI Taxonomy" id="1216886"/>
    <lineage>
        <taxon>Bacteria</taxon>
        <taxon>Pseudomonadati</taxon>
        <taxon>Pseudomonadota</taxon>
        <taxon>Alphaproteobacteria</taxon>
        <taxon>Acetobacterales</taxon>
        <taxon>Acetobacteraceae</taxon>
        <taxon>Nguyenibacter</taxon>
    </lineage>
</organism>
<proteinExistence type="predicted"/>
<protein>
    <submittedName>
        <fullName evidence="1">Transcriptional regulator</fullName>
    </submittedName>
</protein>
<sequence>MTADLGQAGIRAVHNDHKAEVDVAAIRKKLKLSRRQFALWYGLEEETIKGWESGERTPDTAARSYLRAIANRPDAVRDAYREAG</sequence>
<dbReference type="Proteomes" id="UP001449795">
    <property type="component" value="Chromosome"/>
</dbReference>
<accession>A0ABZ3D4K5</accession>
<evidence type="ECO:0000313" key="1">
    <source>
        <dbReference type="EMBL" id="XAE42668.1"/>
    </source>
</evidence>
<dbReference type="InterPro" id="IPR010982">
    <property type="entry name" value="Lambda_DNA-bd_dom_sf"/>
</dbReference>
<reference evidence="1 2" key="1">
    <citation type="submission" date="2024-04" db="EMBL/GenBank/DDBJ databases">
        <title>Complete genome sequence of Nguyenibacter vanlangesis HBCM-1154, a strain capable of nitrogen fixation, IAA production, and phosphorus solubilization isolated from sugarcane soil.</title>
        <authorList>
            <person name="MY HANH P."/>
        </authorList>
    </citation>
    <scope>NUCLEOTIDE SEQUENCE [LARGE SCALE GENOMIC DNA]</scope>
    <source>
        <strain evidence="1 2">HBCM 1154</strain>
    </source>
</reference>
<dbReference type="RefSeq" id="WP_342628329.1">
    <property type="nucleotide sequence ID" value="NZ_CP152276.1"/>
</dbReference>
<gene>
    <name evidence="1" type="ORF">AAC691_20880</name>
</gene>